<evidence type="ECO:0000256" key="4">
    <source>
        <dbReference type="ARBA" id="ARBA00022487"/>
    </source>
</evidence>
<dbReference type="GO" id="GO:0016052">
    <property type="term" value="P:carbohydrate catabolic process"/>
    <property type="evidence" value="ECO:0007669"/>
    <property type="project" value="TreeGrafter"/>
</dbReference>
<gene>
    <name evidence="13" type="ORF">IFR04_005905</name>
</gene>
<protein>
    <recommendedName>
        <fullName evidence="3 12">Cutinase</fullName>
        <ecNumber evidence="3 12">3.1.1.74</ecNumber>
    </recommendedName>
</protein>
<dbReference type="Proteomes" id="UP000664132">
    <property type="component" value="Unassembled WGS sequence"/>
</dbReference>
<dbReference type="PROSITE" id="PS00155">
    <property type="entry name" value="CUTINASE_1"/>
    <property type="match status" value="1"/>
</dbReference>
<dbReference type="EMBL" id="JAFJYH010000074">
    <property type="protein sequence ID" value="KAG4420928.1"/>
    <property type="molecule type" value="Genomic_DNA"/>
</dbReference>
<evidence type="ECO:0000256" key="10">
    <source>
        <dbReference type="PIRSR" id="PIRSR611150-1"/>
    </source>
</evidence>
<dbReference type="Gene3D" id="3.40.50.1820">
    <property type="entry name" value="alpha/beta hydrolase"/>
    <property type="match status" value="1"/>
</dbReference>
<evidence type="ECO:0000313" key="14">
    <source>
        <dbReference type="Proteomes" id="UP000664132"/>
    </source>
</evidence>
<dbReference type="InterPro" id="IPR000675">
    <property type="entry name" value="Cutinase/axe"/>
</dbReference>
<dbReference type="SMART" id="SM01110">
    <property type="entry name" value="Cutinase"/>
    <property type="match status" value="1"/>
</dbReference>
<keyword evidence="7 12" id="KW-0378">Hydrolase</keyword>
<evidence type="ECO:0000256" key="11">
    <source>
        <dbReference type="PIRSR" id="PIRSR611150-2"/>
    </source>
</evidence>
<evidence type="ECO:0000256" key="2">
    <source>
        <dbReference type="ARBA" id="ARBA00007534"/>
    </source>
</evidence>
<dbReference type="OrthoDB" id="2975078at2759"/>
<organism evidence="13 14">
    <name type="scientific">Cadophora malorum</name>
    <dbReference type="NCBI Taxonomy" id="108018"/>
    <lineage>
        <taxon>Eukaryota</taxon>
        <taxon>Fungi</taxon>
        <taxon>Dikarya</taxon>
        <taxon>Ascomycota</taxon>
        <taxon>Pezizomycotina</taxon>
        <taxon>Leotiomycetes</taxon>
        <taxon>Helotiales</taxon>
        <taxon>Ploettnerulaceae</taxon>
        <taxon>Cadophora</taxon>
    </lineage>
</organism>
<evidence type="ECO:0000256" key="1">
    <source>
        <dbReference type="ARBA" id="ARBA00004613"/>
    </source>
</evidence>
<sequence length="280" mass="27948">MSSISTQALLFLAFLGTASSSPIANPQTPNVTPQATDMTAMAQAAALQASQQATVDPASSSLVNGLLAAVLMAPAINMKVEALSDTLTGFEQGIATTLAVDTTASSATCAPVMVIYARGTTEPGNVGLFSGPPFFDAMEAIMGAGTVSVQGVEYGASIEGFLQGGDPPGSVAMAAMIQGTAQNCPNAKIVMSGYSQGGQLVHNAAAMLPAATMAKVSSVVIFGDPNNGQAVAGADAAKTMVICHAGDNICDGGDLILVEHLTYSKDAVQAATFAAGLARA</sequence>
<dbReference type="AlphaFoldDB" id="A0A8H7WB03"/>
<dbReference type="InterPro" id="IPR043580">
    <property type="entry name" value="CUTINASE_1"/>
</dbReference>
<feature type="chain" id="PRO_5034278876" description="Cutinase" evidence="12">
    <location>
        <begin position="21"/>
        <end position="280"/>
    </location>
</feature>
<comment type="catalytic activity">
    <reaction evidence="9 12">
        <text>cutin + H2O = cutin monomers.</text>
        <dbReference type="EC" id="3.1.1.74"/>
    </reaction>
</comment>
<evidence type="ECO:0000313" key="13">
    <source>
        <dbReference type="EMBL" id="KAG4420928.1"/>
    </source>
</evidence>
<comment type="function">
    <text evidence="12">Catalyzes the hydrolysis of complex carboxylic polyesters found in the cell wall of plants. Degrades cutin, a macromolecule that forms the structure of the plant cuticle.</text>
</comment>
<proteinExistence type="inferred from homology"/>
<dbReference type="SUPFAM" id="SSF53474">
    <property type="entry name" value="alpha/beta-Hydrolases"/>
    <property type="match status" value="1"/>
</dbReference>
<dbReference type="Pfam" id="PF01083">
    <property type="entry name" value="Cutinase"/>
    <property type="match status" value="1"/>
</dbReference>
<keyword evidence="14" id="KW-1185">Reference proteome</keyword>
<dbReference type="PRINTS" id="PR00129">
    <property type="entry name" value="CUTINASE"/>
</dbReference>
<dbReference type="EC" id="3.1.1.74" evidence="3 12"/>
<accession>A0A8H7WB03</accession>
<feature type="disulfide bond" evidence="11">
    <location>
        <begin position="109"/>
        <end position="184"/>
    </location>
</feature>
<evidence type="ECO:0000256" key="7">
    <source>
        <dbReference type="ARBA" id="ARBA00022801"/>
    </source>
</evidence>
<keyword evidence="4 12" id="KW-0719">Serine esterase</keyword>
<feature type="active site" description="Proton donor/acceptor" evidence="10">
    <location>
        <position position="260"/>
    </location>
</feature>
<feature type="signal peptide" evidence="12">
    <location>
        <begin position="1"/>
        <end position="20"/>
    </location>
</feature>
<comment type="subcellular location">
    <subcellularLocation>
        <location evidence="1 12">Secreted</location>
    </subcellularLocation>
</comment>
<evidence type="ECO:0000256" key="8">
    <source>
        <dbReference type="ARBA" id="ARBA00023157"/>
    </source>
</evidence>
<evidence type="ECO:0000256" key="9">
    <source>
        <dbReference type="ARBA" id="ARBA00034045"/>
    </source>
</evidence>
<dbReference type="InterPro" id="IPR011150">
    <property type="entry name" value="Cutinase_monf"/>
</dbReference>
<feature type="active site" description="Nucleophile" evidence="10">
    <location>
        <position position="195"/>
    </location>
</feature>
<dbReference type="GO" id="GO:0050525">
    <property type="term" value="F:cutinase activity"/>
    <property type="evidence" value="ECO:0007669"/>
    <property type="project" value="UniProtKB-UniRule"/>
</dbReference>
<keyword evidence="5 12" id="KW-0964">Secreted</keyword>
<feature type="active site" evidence="10">
    <location>
        <position position="247"/>
    </location>
</feature>
<reference evidence="13" key="1">
    <citation type="submission" date="2021-02" db="EMBL/GenBank/DDBJ databases">
        <title>Genome sequence Cadophora malorum strain M34.</title>
        <authorList>
            <person name="Stefanovic E."/>
            <person name="Vu D."/>
            <person name="Scully C."/>
            <person name="Dijksterhuis J."/>
            <person name="Roader J."/>
            <person name="Houbraken J."/>
        </authorList>
    </citation>
    <scope>NUCLEOTIDE SEQUENCE</scope>
    <source>
        <strain evidence="13">M34</strain>
    </source>
</reference>
<dbReference type="InterPro" id="IPR029058">
    <property type="entry name" value="AB_hydrolase_fold"/>
</dbReference>
<dbReference type="InterPro" id="IPR043579">
    <property type="entry name" value="CUTINASE_2"/>
</dbReference>
<name>A0A8H7WB03_9HELO</name>
<evidence type="ECO:0000256" key="3">
    <source>
        <dbReference type="ARBA" id="ARBA00013095"/>
    </source>
</evidence>
<evidence type="ECO:0000256" key="12">
    <source>
        <dbReference type="RuleBase" id="RU361263"/>
    </source>
</evidence>
<comment type="similarity">
    <text evidence="2 12">Belongs to the cutinase family.</text>
</comment>
<dbReference type="GO" id="GO:0005576">
    <property type="term" value="C:extracellular region"/>
    <property type="evidence" value="ECO:0007669"/>
    <property type="project" value="UniProtKB-SubCell"/>
</dbReference>
<keyword evidence="8 11" id="KW-1015">Disulfide bond</keyword>
<evidence type="ECO:0000256" key="6">
    <source>
        <dbReference type="ARBA" id="ARBA00022729"/>
    </source>
</evidence>
<dbReference type="PROSITE" id="PS00931">
    <property type="entry name" value="CUTINASE_2"/>
    <property type="match status" value="1"/>
</dbReference>
<evidence type="ECO:0000256" key="5">
    <source>
        <dbReference type="ARBA" id="ARBA00022525"/>
    </source>
</evidence>
<comment type="caution">
    <text evidence="13">The sequence shown here is derived from an EMBL/GenBank/DDBJ whole genome shotgun (WGS) entry which is preliminary data.</text>
</comment>
<dbReference type="PANTHER" id="PTHR48250:SF1">
    <property type="entry name" value="CUTINASE"/>
    <property type="match status" value="1"/>
</dbReference>
<feature type="disulfide bond" evidence="11">
    <location>
        <begin position="243"/>
        <end position="250"/>
    </location>
</feature>
<keyword evidence="6 12" id="KW-0732">Signal</keyword>
<dbReference type="PANTHER" id="PTHR48250">
    <property type="entry name" value="CUTINASE 2-RELATED"/>
    <property type="match status" value="1"/>
</dbReference>